<comment type="subcellular location">
    <subcellularLocation>
        <location evidence="1 12">Cytoplasm</location>
    </subcellularLocation>
</comment>
<evidence type="ECO:0000256" key="6">
    <source>
        <dbReference type="ARBA" id="ARBA00012707"/>
    </source>
</evidence>
<evidence type="ECO:0000256" key="12">
    <source>
        <dbReference type="PIRNR" id="PIRNR006107"/>
    </source>
</evidence>
<evidence type="ECO:0000256" key="10">
    <source>
        <dbReference type="ARBA" id="ARBA00023315"/>
    </source>
</evidence>
<dbReference type="EC" id="2.3.1.8" evidence="6 12"/>
<dbReference type="SUPFAM" id="SSF53659">
    <property type="entry name" value="Isocitrate/Isopropylmalate dehydrogenase-like"/>
    <property type="match status" value="1"/>
</dbReference>
<protein>
    <recommendedName>
        <fullName evidence="7 12">Phosphate acetyltransferase</fullName>
        <ecNumber evidence="6 12">2.3.1.8</ecNumber>
    </recommendedName>
    <alternativeName>
        <fullName evidence="11 12">Phosphotransacetylase</fullName>
    </alternativeName>
</protein>
<dbReference type="Pfam" id="PF01515">
    <property type="entry name" value="PTA_PTB"/>
    <property type="match status" value="1"/>
</dbReference>
<reference evidence="15 16" key="1">
    <citation type="journal article" date="2014" name="PLoS ONE">
        <title>Physiological and genomic features of a novel sulfur-oxidizing gammaproteobacterium belonging to a previously uncultivated symbiotic lineage isolated from a hydrothermal vent.</title>
        <authorList>
            <person name="Nunoura T."/>
            <person name="Takaki Y."/>
            <person name="Kazama H."/>
            <person name="Kakuta J."/>
            <person name="Shimamura S."/>
            <person name="Makita H."/>
            <person name="Hirai M."/>
            <person name="Miyazaki M."/>
            <person name="Takai K."/>
        </authorList>
    </citation>
    <scope>NUCLEOTIDE SEQUENCE [LARGE SCALE GENOMIC DNA]</scope>
    <source>
        <strain evidence="15 16">Hiromi1</strain>
    </source>
</reference>
<accession>A0A7U6GHM0</accession>
<keyword evidence="8 12" id="KW-0963">Cytoplasm</keyword>
<evidence type="ECO:0000256" key="4">
    <source>
        <dbReference type="ARBA" id="ARBA00009786"/>
    </source>
</evidence>
<comment type="similarity">
    <text evidence="3 12">In the C-terminal section; belongs to the phosphate acetyltransferase and butyryltransferase family.</text>
</comment>
<dbReference type="EMBL" id="AP012273">
    <property type="protein sequence ID" value="BAO43769.1"/>
    <property type="molecule type" value="Genomic_DNA"/>
</dbReference>
<comment type="function">
    <text evidence="12">Involved in acetate metabolism.</text>
</comment>
<comment type="domain">
    <text evidence="12">The N-terminal region seems to be important for proper quaternary structure. The C-terminal region contains the substrate-binding site.</text>
</comment>
<dbReference type="CDD" id="cd03109">
    <property type="entry name" value="DTBS"/>
    <property type="match status" value="1"/>
</dbReference>
<dbReference type="PANTHER" id="PTHR43356">
    <property type="entry name" value="PHOSPHATE ACETYLTRANSFERASE"/>
    <property type="match status" value="1"/>
</dbReference>
<dbReference type="Gene3D" id="3.40.50.10750">
    <property type="entry name" value="Isocitrate/Isopropylmalate dehydrogenase-like"/>
    <property type="match status" value="1"/>
</dbReference>
<dbReference type="NCBIfam" id="NF007233">
    <property type="entry name" value="PRK09653.1"/>
    <property type="match status" value="1"/>
</dbReference>
<dbReference type="GO" id="GO:0008959">
    <property type="term" value="F:phosphate acetyltransferase activity"/>
    <property type="evidence" value="ECO:0007669"/>
    <property type="project" value="UniProtKB-EC"/>
</dbReference>
<dbReference type="GO" id="GO:0005737">
    <property type="term" value="C:cytoplasm"/>
    <property type="evidence" value="ECO:0007669"/>
    <property type="project" value="UniProtKB-SubCell"/>
</dbReference>
<comment type="similarity">
    <text evidence="4 12">In the N-terminal section; belongs to the CobB/CobQ family.</text>
</comment>
<feature type="domain" description="Phosphate acetyl/butaryl transferase" evidence="13">
    <location>
        <begin position="383"/>
        <end position="698"/>
    </location>
</feature>
<evidence type="ECO:0000256" key="3">
    <source>
        <dbReference type="ARBA" id="ARBA00008756"/>
    </source>
</evidence>
<dbReference type="InterPro" id="IPR028979">
    <property type="entry name" value="Ser_kin/Pase_Hpr-like_N_sf"/>
</dbReference>
<sequence length="707" mass="75983">MNRILLAPVSRRAGITSVLLGVYHALERTGARVGLMKPISPVEDGNEDRTIAIVRQMFSLDHPDPISLAEAHRLLDDDGEDGLMERVIGFQQGVDDNVDIQLIEGVAPDNAGDYAGLVNAALAKNLGAQAIFVVAPAGETPQQLARHLGLVARAFEKRHVSIMGCILNKVGAPEVERLQVASAHHPQTLQMHCDDYVESLPSLVPETPLIGCIPWQTKLIAPRVADVVASLSLDVFEAGHMQHRRVKHILMVARTVPNMLHGLEPGALVIVPGDREDILLASALAERNGSDLAGVLLTGGLQPDEGVRKLCAAAFDSGLALLSTPWNTYTTANKVARMDMGLPVNDRERIRHTMESVASHVDTSLLLDNICVSPEMHLSPAAFRYRLVQQAKAAGKKIVLPEGDEPRTLEAACICHEKGIAKCVLLAKEARVQRLAEARKLTLPVDLEIIDPESIRDRYISPMVALRRHKGLTPQMAEAQLEDNVVLGTMMLAADEVDGLVSGAVHTTANTVRPALQLIKTAPGVRLVSSVFFMCLPDQVVVYGDCAINPDPDAPALADIAIQSADSAKLFGIEPRVAMLSYSTGDSGKGADVEKVREATRLVREQRPDIVVDGPLQYDAAANLDVARTKAPHSQVAGRATVFIFPDLNTGNTTYKAVQRSAGVISIGPMLQGLKKPVNDLSRGALVDDIVYTIAITALQATQKAAD</sequence>
<dbReference type="FunFam" id="3.40.50.10750:FF:000001">
    <property type="entry name" value="Phosphate acetyltransferase"/>
    <property type="match status" value="1"/>
</dbReference>
<dbReference type="InterPro" id="IPR010766">
    <property type="entry name" value="DRTGG"/>
</dbReference>
<dbReference type="GO" id="GO:0006085">
    <property type="term" value="P:acetyl-CoA biosynthetic process"/>
    <property type="evidence" value="ECO:0007669"/>
    <property type="project" value="UniProtKB-UniPathway"/>
</dbReference>
<dbReference type="InterPro" id="IPR002505">
    <property type="entry name" value="PTA_PTB"/>
</dbReference>
<dbReference type="InterPro" id="IPR016475">
    <property type="entry name" value="P-Actrans_bac"/>
</dbReference>
<organism evidence="15 16">
    <name type="scientific">Thiolapillus brandeum</name>
    <dbReference type="NCBI Taxonomy" id="1076588"/>
    <lineage>
        <taxon>Bacteria</taxon>
        <taxon>Pseudomonadati</taxon>
        <taxon>Pseudomonadota</taxon>
        <taxon>Gammaproteobacteria</taxon>
        <taxon>Chromatiales</taxon>
        <taxon>Sedimenticolaceae</taxon>
        <taxon>Thiolapillus</taxon>
    </lineage>
</organism>
<evidence type="ECO:0000256" key="11">
    <source>
        <dbReference type="ARBA" id="ARBA00031108"/>
    </source>
</evidence>
<evidence type="ECO:0000256" key="2">
    <source>
        <dbReference type="ARBA" id="ARBA00004989"/>
    </source>
</evidence>
<dbReference type="SUPFAM" id="SSF52540">
    <property type="entry name" value="P-loop containing nucleoside triphosphate hydrolases"/>
    <property type="match status" value="1"/>
</dbReference>
<dbReference type="Pfam" id="PF13500">
    <property type="entry name" value="AAA_26"/>
    <property type="match status" value="1"/>
</dbReference>
<dbReference type="UniPathway" id="UPA00340">
    <property type="reaction ID" value="UER00459"/>
</dbReference>
<comment type="subunit">
    <text evidence="5">Homohexamer.</text>
</comment>
<dbReference type="NCBIfam" id="TIGR00651">
    <property type="entry name" value="pta"/>
    <property type="match status" value="1"/>
</dbReference>
<evidence type="ECO:0000256" key="7">
    <source>
        <dbReference type="ARBA" id="ARBA00021528"/>
    </source>
</evidence>
<dbReference type="InterPro" id="IPR042112">
    <property type="entry name" value="P_AcTrfase_dom2"/>
</dbReference>
<dbReference type="RefSeq" id="WP_041065826.1">
    <property type="nucleotide sequence ID" value="NZ_AP012273.1"/>
</dbReference>
<dbReference type="PANTHER" id="PTHR43356:SF3">
    <property type="entry name" value="PHOSPHATE ACETYLTRANSFERASE"/>
    <property type="match status" value="1"/>
</dbReference>
<gene>
    <name evidence="15" type="ORF">TBH_C0834</name>
</gene>
<evidence type="ECO:0000256" key="9">
    <source>
        <dbReference type="ARBA" id="ARBA00022679"/>
    </source>
</evidence>
<comment type="pathway">
    <text evidence="2 12">Metabolic intermediate biosynthesis; acetyl-CoA biosynthesis; acetyl-CoA from acetate: step 2/2.</text>
</comment>
<dbReference type="KEGG" id="tbn:TBH_C0834"/>
<dbReference type="Pfam" id="PF07085">
    <property type="entry name" value="DRTGG"/>
    <property type="match status" value="1"/>
</dbReference>
<evidence type="ECO:0000259" key="14">
    <source>
        <dbReference type="Pfam" id="PF07085"/>
    </source>
</evidence>
<dbReference type="SUPFAM" id="SSF75138">
    <property type="entry name" value="HprK N-terminal domain-like"/>
    <property type="match status" value="1"/>
</dbReference>
<evidence type="ECO:0000256" key="8">
    <source>
        <dbReference type="ARBA" id="ARBA00022490"/>
    </source>
</evidence>
<dbReference type="InterPro" id="IPR027417">
    <property type="entry name" value="P-loop_NTPase"/>
</dbReference>
<evidence type="ECO:0000259" key="13">
    <source>
        <dbReference type="Pfam" id="PF01515"/>
    </source>
</evidence>
<keyword evidence="16" id="KW-1185">Reference proteome</keyword>
<dbReference type="AlphaFoldDB" id="A0A7U6GHM0"/>
<comment type="catalytic activity">
    <reaction evidence="12">
        <text>acetyl-CoA + phosphate = acetyl phosphate + CoA</text>
        <dbReference type="Rhea" id="RHEA:19521"/>
        <dbReference type="ChEBI" id="CHEBI:22191"/>
        <dbReference type="ChEBI" id="CHEBI:43474"/>
        <dbReference type="ChEBI" id="CHEBI:57287"/>
        <dbReference type="ChEBI" id="CHEBI:57288"/>
        <dbReference type="EC" id="2.3.1.8"/>
    </reaction>
</comment>
<dbReference type="OrthoDB" id="9808984at2"/>
<dbReference type="InterPro" id="IPR004614">
    <property type="entry name" value="P_AcTrfase"/>
</dbReference>
<dbReference type="Gene3D" id="3.40.1390.20">
    <property type="entry name" value="HprK N-terminal domain-like"/>
    <property type="match status" value="1"/>
</dbReference>
<evidence type="ECO:0000313" key="16">
    <source>
        <dbReference type="Proteomes" id="UP000031631"/>
    </source>
</evidence>
<dbReference type="InterPro" id="IPR050500">
    <property type="entry name" value="Phos_Acetyltrans/Butyryltrans"/>
</dbReference>
<evidence type="ECO:0000256" key="1">
    <source>
        <dbReference type="ARBA" id="ARBA00004496"/>
    </source>
</evidence>
<evidence type="ECO:0000256" key="5">
    <source>
        <dbReference type="ARBA" id="ARBA00011643"/>
    </source>
</evidence>
<name>A0A7U6GHM0_9GAMM</name>
<dbReference type="InterPro" id="IPR042113">
    <property type="entry name" value="P_AcTrfase_dom1"/>
</dbReference>
<dbReference type="PIRSF" id="PIRSF006107">
    <property type="entry name" value="PhpActrans_proteobac"/>
    <property type="match status" value="1"/>
</dbReference>
<feature type="domain" description="DRTGG" evidence="14">
    <location>
        <begin position="227"/>
        <end position="338"/>
    </location>
</feature>
<proteinExistence type="inferred from homology"/>
<evidence type="ECO:0000313" key="15">
    <source>
        <dbReference type="EMBL" id="BAO43769.1"/>
    </source>
</evidence>
<dbReference type="Gene3D" id="3.40.50.10950">
    <property type="match status" value="1"/>
</dbReference>
<dbReference type="Proteomes" id="UP000031631">
    <property type="component" value="Chromosome"/>
</dbReference>
<keyword evidence="9 12" id="KW-0808">Transferase</keyword>
<dbReference type="Gene3D" id="3.40.50.300">
    <property type="entry name" value="P-loop containing nucleotide triphosphate hydrolases"/>
    <property type="match status" value="1"/>
</dbReference>
<dbReference type="NCBIfam" id="NF004167">
    <property type="entry name" value="PRK05632.1"/>
    <property type="match status" value="1"/>
</dbReference>
<keyword evidence="10 12" id="KW-0012">Acyltransferase</keyword>